<evidence type="ECO:0000256" key="5">
    <source>
        <dbReference type="ARBA" id="ARBA00023136"/>
    </source>
</evidence>
<feature type="domain" description="G-protein coupled receptors family 1 profile" evidence="7">
    <location>
        <begin position="1"/>
        <end position="110"/>
    </location>
</feature>
<feature type="transmembrane region" description="Helical" evidence="6">
    <location>
        <begin position="86"/>
        <end position="105"/>
    </location>
</feature>
<keyword evidence="3 6" id="KW-0812">Transmembrane</keyword>
<evidence type="ECO:0000259" key="7">
    <source>
        <dbReference type="PROSITE" id="PS50262"/>
    </source>
</evidence>
<evidence type="ECO:0000256" key="3">
    <source>
        <dbReference type="ARBA" id="ARBA00022692"/>
    </source>
</evidence>
<dbReference type="WBParaSite" id="PDA_v2.g23661.t1">
    <property type="protein sequence ID" value="PDA_v2.g23661.t1"/>
    <property type="gene ID" value="PDA_v2.g23661"/>
</dbReference>
<dbReference type="GO" id="GO:0004930">
    <property type="term" value="F:G protein-coupled receptor activity"/>
    <property type="evidence" value="ECO:0007669"/>
    <property type="project" value="InterPro"/>
</dbReference>
<sequence>MSISGLLILIFLFITWCYFRLIIILHSQAHHWKASRSAQKRVSRENKTLTTTILICSSFFIGWAPATIHFTITCDTCELLKEQKFRVLFFFSCIQLSFILGKSLLNPLIYSIRIPEIEQQLEAMKDKYWAPIRQIICFQNRKSSSLKRPSIRRNLVNEGVLERPSSTEDQSRAVLSTVDSPMKISVYQNGETLLTPKEDKSFDNLLTDNTEYL</sequence>
<dbReference type="InterPro" id="IPR017452">
    <property type="entry name" value="GPCR_Rhodpsn_7TM"/>
</dbReference>
<feature type="transmembrane region" description="Helical" evidence="6">
    <location>
        <begin position="48"/>
        <end position="66"/>
    </location>
</feature>
<accession>A0A914PXV4</accession>
<dbReference type="Gene3D" id="1.20.1070.10">
    <property type="entry name" value="Rhodopsin 7-helix transmembrane proteins"/>
    <property type="match status" value="1"/>
</dbReference>
<evidence type="ECO:0000313" key="9">
    <source>
        <dbReference type="WBParaSite" id="PDA_v2.g23661.t1"/>
    </source>
</evidence>
<feature type="transmembrane region" description="Helical" evidence="6">
    <location>
        <begin position="6"/>
        <end position="27"/>
    </location>
</feature>
<protein>
    <submittedName>
        <fullName evidence="9">G-protein coupled receptors family 1 profile domain-containing protein</fullName>
    </submittedName>
</protein>
<proteinExistence type="predicted"/>
<dbReference type="AlphaFoldDB" id="A0A914PXV4"/>
<keyword evidence="2" id="KW-1003">Cell membrane</keyword>
<dbReference type="InterPro" id="IPR000276">
    <property type="entry name" value="GPCR_Rhodpsn"/>
</dbReference>
<keyword evidence="4 6" id="KW-1133">Transmembrane helix</keyword>
<dbReference type="Pfam" id="PF00001">
    <property type="entry name" value="7tm_1"/>
    <property type="match status" value="1"/>
</dbReference>
<evidence type="ECO:0000256" key="4">
    <source>
        <dbReference type="ARBA" id="ARBA00022989"/>
    </source>
</evidence>
<evidence type="ECO:0000313" key="8">
    <source>
        <dbReference type="Proteomes" id="UP000887578"/>
    </source>
</evidence>
<dbReference type="GO" id="GO:0005886">
    <property type="term" value="C:plasma membrane"/>
    <property type="evidence" value="ECO:0007669"/>
    <property type="project" value="UniProtKB-SubCell"/>
</dbReference>
<evidence type="ECO:0000256" key="6">
    <source>
        <dbReference type="SAM" id="Phobius"/>
    </source>
</evidence>
<keyword evidence="8" id="KW-1185">Reference proteome</keyword>
<dbReference type="Proteomes" id="UP000887578">
    <property type="component" value="Unplaced"/>
</dbReference>
<name>A0A914PXV4_9BILA</name>
<reference evidence="9" key="1">
    <citation type="submission" date="2022-11" db="UniProtKB">
        <authorList>
            <consortium name="WormBaseParasite"/>
        </authorList>
    </citation>
    <scope>IDENTIFICATION</scope>
</reference>
<dbReference type="PANTHER" id="PTHR22750">
    <property type="entry name" value="G-PROTEIN COUPLED RECEPTOR"/>
    <property type="match status" value="1"/>
</dbReference>
<evidence type="ECO:0000256" key="1">
    <source>
        <dbReference type="ARBA" id="ARBA00004651"/>
    </source>
</evidence>
<evidence type="ECO:0000256" key="2">
    <source>
        <dbReference type="ARBA" id="ARBA00022475"/>
    </source>
</evidence>
<keyword evidence="5 6" id="KW-0472">Membrane</keyword>
<dbReference type="PROSITE" id="PS50262">
    <property type="entry name" value="G_PROTEIN_RECEP_F1_2"/>
    <property type="match status" value="1"/>
</dbReference>
<organism evidence="8 9">
    <name type="scientific">Panagrolaimus davidi</name>
    <dbReference type="NCBI Taxonomy" id="227884"/>
    <lineage>
        <taxon>Eukaryota</taxon>
        <taxon>Metazoa</taxon>
        <taxon>Ecdysozoa</taxon>
        <taxon>Nematoda</taxon>
        <taxon>Chromadorea</taxon>
        <taxon>Rhabditida</taxon>
        <taxon>Tylenchina</taxon>
        <taxon>Panagrolaimomorpha</taxon>
        <taxon>Panagrolaimoidea</taxon>
        <taxon>Panagrolaimidae</taxon>
        <taxon>Panagrolaimus</taxon>
    </lineage>
</organism>
<dbReference type="SUPFAM" id="SSF81321">
    <property type="entry name" value="Family A G protein-coupled receptor-like"/>
    <property type="match status" value="1"/>
</dbReference>
<comment type="subcellular location">
    <subcellularLocation>
        <location evidence="1">Cell membrane</location>
        <topology evidence="1">Multi-pass membrane protein</topology>
    </subcellularLocation>
</comment>